<comment type="similarity">
    <text evidence="3">Belongs to the DZIP C2H2-type zinc-finger protein family.</text>
</comment>
<accession>A0A9P0MHG8</accession>
<evidence type="ECO:0000256" key="10">
    <source>
        <dbReference type="ARBA" id="ARBA00023273"/>
    </source>
</evidence>
<keyword evidence="6 11" id="KW-0863">Zinc-finger</keyword>
<dbReference type="Pfam" id="PF25977">
    <property type="entry name" value="DZIP1"/>
    <property type="match status" value="1"/>
</dbReference>
<evidence type="ECO:0000256" key="6">
    <source>
        <dbReference type="ARBA" id="ARBA00022771"/>
    </source>
</evidence>
<dbReference type="InterPro" id="IPR051241">
    <property type="entry name" value="DZIP_RILPL"/>
</dbReference>
<dbReference type="InterPro" id="IPR013087">
    <property type="entry name" value="Znf_C2H2_type"/>
</dbReference>
<evidence type="ECO:0000313" key="15">
    <source>
        <dbReference type="EMBL" id="CAH2013408.1"/>
    </source>
</evidence>
<evidence type="ECO:0000256" key="1">
    <source>
        <dbReference type="ARBA" id="ARBA00004114"/>
    </source>
</evidence>
<comment type="caution">
    <text evidence="15">The sequence shown here is derived from an EMBL/GenBank/DDBJ whole genome shotgun (WGS) entry which is preliminary data.</text>
</comment>
<sequence length="792" mass="91266">MWVEDCRWHYDYVRLAWDSGFSFDKQKQPNPDKNKICLIDIDRVVKERDVATVEQFLSIVIGYVLDNEQAEILDTNFVKVFRMSQLAVEYLLFCKRYLDNTVVLLKKDVVKAKEELREMKSYIQELEAHLMQIQKHAVTATFKCDKCLKVFLSENYLNSHIKRRHSDDSKMSVNADKPCETDQLQSEIKELKERLNATEKILKDKSAQVEMKENQQKNDEVREIYAKFEKFKEQVENEISTLQTEKKFYEDKYNRLFDLVMQTKNSESQMSLSQKKPDVSHASSESDVKRKNLQIVTFKDNALDSDKSKADVPKPKKLDVVTVQESYCGRKEDSKFEKKDVEIDNESVVEEVDDKIERKISEISSNLENKISTSLVTIQNQMESFWTRLSEIQISSQGTAKSKPISSMTDRQEFENKHEIQSIQKQENSMVKPKIKPRTKLSNPTRVQDNIEVPSAAEKLKTQLDQYISHQEDTSPGSKISADENEFHEEDDEILMAVPEKKNVYLNRQDIETKSKTQKVLKQSAAVATHMQLKVQELSNDSEESEEEGVPEKVLSKKSSKKSIDRRLPLEDKKGKVHEKLKDLVRMKFEDIGISLDWQGIPNKSFERGLEIIKHQANMDKKRYDNYSSVRKSIEKTLNVGGCKEKLKKKKKIRTPLTDTQKKLSTLMRIRSRKKPREQPPEPKPIKTIKHKELFQTDSESDHPEICESTKINQLLPSKTTLELLQNTDSELQSITSLDDKPGPIRPASSTAGVVAKKKVAFNVTPSDTGSAQPAGKHEKSSSLSDFDLSLV</sequence>
<dbReference type="GO" id="GO:0008270">
    <property type="term" value="F:zinc ion binding"/>
    <property type="evidence" value="ECO:0007669"/>
    <property type="project" value="UniProtKB-KW"/>
</dbReference>
<evidence type="ECO:0000256" key="12">
    <source>
        <dbReference type="SAM" id="Coils"/>
    </source>
</evidence>
<keyword evidence="5" id="KW-0479">Metal-binding</keyword>
<feature type="region of interest" description="Disordered" evidence="13">
    <location>
        <begin position="423"/>
        <end position="443"/>
    </location>
</feature>
<dbReference type="PROSITE" id="PS50157">
    <property type="entry name" value="ZINC_FINGER_C2H2_2"/>
    <property type="match status" value="1"/>
</dbReference>
<feature type="compositionally biased region" description="Acidic residues" evidence="13">
    <location>
        <begin position="540"/>
        <end position="549"/>
    </location>
</feature>
<dbReference type="Proteomes" id="UP001152888">
    <property type="component" value="Unassembled WGS sequence"/>
</dbReference>
<dbReference type="EMBL" id="CAKOFQ010008320">
    <property type="protein sequence ID" value="CAH2013408.1"/>
    <property type="molecule type" value="Genomic_DNA"/>
</dbReference>
<evidence type="ECO:0000256" key="9">
    <source>
        <dbReference type="ARBA" id="ARBA00023212"/>
    </source>
</evidence>
<dbReference type="GO" id="GO:0005814">
    <property type="term" value="C:centriole"/>
    <property type="evidence" value="ECO:0007669"/>
    <property type="project" value="UniProtKB-SubCell"/>
</dbReference>
<feature type="coiled-coil region" evidence="12">
    <location>
        <begin position="181"/>
        <end position="252"/>
    </location>
</feature>
<dbReference type="GO" id="GO:0060271">
    <property type="term" value="P:cilium assembly"/>
    <property type="evidence" value="ECO:0007669"/>
    <property type="project" value="TreeGrafter"/>
</dbReference>
<protein>
    <recommendedName>
        <fullName evidence="14">C2H2-type domain-containing protein</fullName>
    </recommendedName>
</protein>
<feature type="region of interest" description="Disordered" evidence="13">
    <location>
        <begin position="765"/>
        <end position="792"/>
    </location>
</feature>
<feature type="compositionally biased region" description="Basic and acidic residues" evidence="13">
    <location>
        <begin position="275"/>
        <end position="287"/>
    </location>
</feature>
<feature type="compositionally biased region" description="Low complexity" evidence="13">
    <location>
        <begin position="782"/>
        <end position="792"/>
    </location>
</feature>
<proteinExistence type="inferred from homology"/>
<dbReference type="InterPro" id="IPR058883">
    <property type="entry name" value="DZIP1_dom"/>
</dbReference>
<dbReference type="PANTHER" id="PTHR21502">
    <property type="entry name" value="ZINC FINGER PROTEIN DZIP1"/>
    <property type="match status" value="1"/>
</dbReference>
<feature type="region of interest" description="Disordered" evidence="13">
    <location>
        <begin position="266"/>
        <end position="287"/>
    </location>
</feature>
<reference evidence="15" key="1">
    <citation type="submission" date="2022-03" db="EMBL/GenBank/DDBJ databases">
        <authorList>
            <person name="Sayadi A."/>
        </authorList>
    </citation>
    <scope>NUCLEOTIDE SEQUENCE</scope>
</reference>
<dbReference type="SMART" id="SM00355">
    <property type="entry name" value="ZnF_C2H2"/>
    <property type="match status" value="1"/>
</dbReference>
<dbReference type="InterPro" id="IPR032714">
    <property type="entry name" value="DZIP1_N"/>
</dbReference>
<dbReference type="PROSITE" id="PS00028">
    <property type="entry name" value="ZINC_FINGER_C2H2_1"/>
    <property type="match status" value="1"/>
</dbReference>
<keyword evidence="8 12" id="KW-0175">Coiled coil</keyword>
<dbReference type="PANTHER" id="PTHR21502:SF3">
    <property type="entry name" value="CILIUM ASSEMBLY PROTEIN DZIP1L"/>
    <property type="match status" value="1"/>
</dbReference>
<dbReference type="GO" id="GO:0036064">
    <property type="term" value="C:ciliary basal body"/>
    <property type="evidence" value="ECO:0007669"/>
    <property type="project" value="TreeGrafter"/>
</dbReference>
<evidence type="ECO:0000256" key="11">
    <source>
        <dbReference type="PROSITE-ProRule" id="PRU00042"/>
    </source>
</evidence>
<dbReference type="Pfam" id="PF13815">
    <property type="entry name" value="Dzip-like_N"/>
    <property type="match status" value="1"/>
</dbReference>
<evidence type="ECO:0000256" key="13">
    <source>
        <dbReference type="SAM" id="MobiDB-lite"/>
    </source>
</evidence>
<evidence type="ECO:0000256" key="7">
    <source>
        <dbReference type="ARBA" id="ARBA00022833"/>
    </source>
</evidence>
<evidence type="ECO:0000256" key="2">
    <source>
        <dbReference type="ARBA" id="ARBA00004120"/>
    </source>
</evidence>
<dbReference type="Gene3D" id="3.30.160.60">
    <property type="entry name" value="Classic Zinc Finger"/>
    <property type="match status" value="1"/>
</dbReference>
<keyword evidence="7" id="KW-0862">Zinc</keyword>
<evidence type="ECO:0000259" key="14">
    <source>
        <dbReference type="PROSITE" id="PS50157"/>
    </source>
</evidence>
<organism evidence="15 16">
    <name type="scientific">Acanthoscelides obtectus</name>
    <name type="common">Bean weevil</name>
    <name type="synonym">Bruchus obtectus</name>
    <dbReference type="NCBI Taxonomy" id="200917"/>
    <lineage>
        <taxon>Eukaryota</taxon>
        <taxon>Metazoa</taxon>
        <taxon>Ecdysozoa</taxon>
        <taxon>Arthropoda</taxon>
        <taxon>Hexapoda</taxon>
        <taxon>Insecta</taxon>
        <taxon>Pterygota</taxon>
        <taxon>Neoptera</taxon>
        <taxon>Endopterygota</taxon>
        <taxon>Coleoptera</taxon>
        <taxon>Polyphaga</taxon>
        <taxon>Cucujiformia</taxon>
        <taxon>Chrysomeloidea</taxon>
        <taxon>Chrysomelidae</taxon>
        <taxon>Bruchinae</taxon>
        <taxon>Bruchini</taxon>
        <taxon>Acanthoscelides</taxon>
    </lineage>
</organism>
<dbReference type="GO" id="GO:0005737">
    <property type="term" value="C:cytoplasm"/>
    <property type="evidence" value="ECO:0007669"/>
    <property type="project" value="TreeGrafter"/>
</dbReference>
<feature type="region of interest" description="Disordered" evidence="13">
    <location>
        <begin position="537"/>
        <end position="567"/>
    </location>
</feature>
<feature type="coiled-coil region" evidence="12">
    <location>
        <begin position="109"/>
        <end position="136"/>
    </location>
</feature>
<evidence type="ECO:0000256" key="3">
    <source>
        <dbReference type="ARBA" id="ARBA00009131"/>
    </source>
</evidence>
<keyword evidence="10" id="KW-0966">Cell projection</keyword>
<evidence type="ECO:0000256" key="4">
    <source>
        <dbReference type="ARBA" id="ARBA00022490"/>
    </source>
</evidence>
<dbReference type="AlphaFoldDB" id="A0A9P0MHG8"/>
<evidence type="ECO:0000256" key="8">
    <source>
        <dbReference type="ARBA" id="ARBA00023054"/>
    </source>
</evidence>
<comment type="subcellular location">
    <subcellularLocation>
        <location evidence="2">Cytoplasm</location>
        <location evidence="2">Cytoskeleton</location>
        <location evidence="2">Cilium basal body</location>
    </subcellularLocation>
    <subcellularLocation>
        <location evidence="1">Cytoplasm</location>
        <location evidence="1">Cytoskeleton</location>
        <location evidence="1">Microtubule organizing center</location>
        <location evidence="1">Centrosome</location>
        <location evidence="1">Centriole</location>
    </subcellularLocation>
</comment>
<name>A0A9P0MHG8_ACAOB</name>
<keyword evidence="4" id="KW-0963">Cytoplasm</keyword>
<evidence type="ECO:0000313" key="16">
    <source>
        <dbReference type="Proteomes" id="UP001152888"/>
    </source>
</evidence>
<gene>
    <name evidence="15" type="ORF">ACAOBT_LOCUS33449</name>
</gene>
<dbReference type="OrthoDB" id="515971at2759"/>
<keyword evidence="16" id="KW-1185">Reference proteome</keyword>
<evidence type="ECO:0000256" key="5">
    <source>
        <dbReference type="ARBA" id="ARBA00022723"/>
    </source>
</evidence>
<feature type="domain" description="C2H2-type" evidence="14">
    <location>
        <begin position="142"/>
        <end position="170"/>
    </location>
</feature>
<keyword evidence="9" id="KW-0206">Cytoskeleton</keyword>